<evidence type="ECO:0000313" key="1">
    <source>
        <dbReference type="EMBL" id="MBC5604150.1"/>
    </source>
</evidence>
<dbReference type="RefSeq" id="WP_186966735.1">
    <property type="nucleotide sequence ID" value="NZ_JACOOE010000002.1"/>
</dbReference>
<gene>
    <name evidence="1" type="ORF">H8S67_05635</name>
</gene>
<dbReference type="SUPFAM" id="SSF51126">
    <property type="entry name" value="Pectin lyase-like"/>
    <property type="match status" value="1"/>
</dbReference>
<proteinExistence type="predicted"/>
<evidence type="ECO:0008006" key="3">
    <source>
        <dbReference type="Google" id="ProtNLM"/>
    </source>
</evidence>
<dbReference type="EMBL" id="JACOOE010000002">
    <property type="protein sequence ID" value="MBC5604150.1"/>
    <property type="molecule type" value="Genomic_DNA"/>
</dbReference>
<reference evidence="1 2" key="1">
    <citation type="submission" date="2020-08" db="EMBL/GenBank/DDBJ databases">
        <title>Genome public.</title>
        <authorList>
            <person name="Liu C."/>
            <person name="Sun Q."/>
        </authorList>
    </citation>
    <scope>NUCLEOTIDE SEQUENCE [LARGE SCALE GENOMIC DNA]</scope>
    <source>
        <strain evidence="1 2">M27</strain>
    </source>
</reference>
<comment type="caution">
    <text evidence="1">The sequence shown here is derived from an EMBL/GenBank/DDBJ whole genome shotgun (WGS) entry which is preliminary data.</text>
</comment>
<keyword evidence="2" id="KW-1185">Reference proteome</keyword>
<dbReference type="Proteomes" id="UP000600600">
    <property type="component" value="Unassembled WGS sequence"/>
</dbReference>
<protein>
    <recommendedName>
        <fullName evidence="3">Right-handed parallel beta-helix repeat-containing protein</fullName>
    </recommendedName>
</protein>
<sequence length="685" mass="77382">MSRLRLISIVCFIFVFSWMRMSGQQKLRLIPTFENCSYYCDSVFDVTFDKAWNTSDVFRLLYKAKNESQWCEAFPPYYDIQRFQLRGSIMNLKENTEYDVRLEKKRKNKWITVKKGDFVTWNSCPPIKREWKLSELKEYKAGSGVVLKGMKGRADGWIKIIGDVPIEVSSTYRQALEVDDCRYLILENFVVKGGKIDAVAIRENCENVRIVGADISAWGRVAVDQVHLEDSINYPAVKYKRDNACFIDEEGVVIRNDAGIYLGTVGKVPGPKDIVVERCYIHDPNGHSNAWHGTREIGRAKGIPYRFWHPQGPQGIYMRSRGGLVIRYNDVVGMDHHRLHDLLGGFNNGKIDGGMNTDADVYGNYLAFSQDDGLEMDGGQCNIRLYNNRIEQVRVGISTAPNMKGPSYLIRNVIFNLGDSNREYSYGIKNGGGTMYSHGLHYFINNTFHISGNCISSVGYGGDVDRGMFQGYSRNNLFFNRKESNPKARGCGIYESHSHPNNHFDYDLFYDENKKDKKGTARLKSIGCEQHAIYGDPLFVQADAGVFTLLPESPARGKGQSQCNISEGVEGVVDLGALAYGASSLIPHRPIDVQVDKYKIVMSSQDTGKVEVKVGKIPDNLSYRLTKNNDMDWFAFETEQCGKIIPNSSFSILFNTKASEGKSYRGVFFIRFSNGYSVPISVNIL</sequence>
<organism evidence="1 2">
    <name type="scientific">Bacteroides difficilis</name>
    <dbReference type="NCBI Taxonomy" id="2763021"/>
    <lineage>
        <taxon>Bacteria</taxon>
        <taxon>Pseudomonadati</taxon>
        <taxon>Bacteroidota</taxon>
        <taxon>Bacteroidia</taxon>
        <taxon>Bacteroidales</taxon>
        <taxon>Bacteroidaceae</taxon>
        <taxon>Bacteroides</taxon>
    </lineage>
</organism>
<dbReference type="InterPro" id="IPR011050">
    <property type="entry name" value="Pectin_lyase_fold/virulence"/>
</dbReference>
<evidence type="ECO:0000313" key="2">
    <source>
        <dbReference type="Proteomes" id="UP000600600"/>
    </source>
</evidence>
<name>A0ABR7C8M7_9BACE</name>
<accession>A0ABR7C8M7</accession>